<name>A0ABR1TQF7_9PEZI</name>
<organism evidence="2 3">
    <name type="scientific">Apiospora phragmitis</name>
    <dbReference type="NCBI Taxonomy" id="2905665"/>
    <lineage>
        <taxon>Eukaryota</taxon>
        <taxon>Fungi</taxon>
        <taxon>Dikarya</taxon>
        <taxon>Ascomycota</taxon>
        <taxon>Pezizomycotina</taxon>
        <taxon>Sordariomycetes</taxon>
        <taxon>Xylariomycetidae</taxon>
        <taxon>Amphisphaeriales</taxon>
        <taxon>Apiosporaceae</taxon>
        <taxon>Apiospora</taxon>
    </lineage>
</organism>
<sequence>MLVFNPSAKELEAPLSRVYSNTVHEHVATSDMIDIADGHEQESFQAPAGRRSAAVHDLTEHGSWFLETGSTPAPLVIPIQDSVKAKPVDEKLSTTQHRPSSSRTSMFAKAPPPPGSLKHDSGNVEWRYMGGNMGKFMNV</sequence>
<dbReference type="EMBL" id="JAQQWL010000011">
    <property type="protein sequence ID" value="KAK8048807.1"/>
    <property type="molecule type" value="Genomic_DNA"/>
</dbReference>
<accession>A0ABR1TQF7</accession>
<evidence type="ECO:0000313" key="3">
    <source>
        <dbReference type="Proteomes" id="UP001480595"/>
    </source>
</evidence>
<reference evidence="2 3" key="1">
    <citation type="submission" date="2023-01" db="EMBL/GenBank/DDBJ databases">
        <title>Analysis of 21 Apiospora genomes using comparative genomics revels a genus with tremendous synthesis potential of carbohydrate active enzymes and secondary metabolites.</title>
        <authorList>
            <person name="Sorensen T."/>
        </authorList>
    </citation>
    <scope>NUCLEOTIDE SEQUENCE [LARGE SCALE GENOMIC DNA]</scope>
    <source>
        <strain evidence="2 3">CBS 135458</strain>
    </source>
</reference>
<feature type="compositionally biased region" description="Polar residues" evidence="1">
    <location>
        <begin position="93"/>
        <end position="105"/>
    </location>
</feature>
<feature type="region of interest" description="Disordered" evidence="1">
    <location>
        <begin position="87"/>
        <end position="123"/>
    </location>
</feature>
<dbReference type="Proteomes" id="UP001480595">
    <property type="component" value="Unassembled WGS sequence"/>
</dbReference>
<dbReference type="RefSeq" id="XP_066711056.1">
    <property type="nucleotide sequence ID" value="XM_066861946.1"/>
</dbReference>
<gene>
    <name evidence="2" type="ORF">PG994_010537</name>
</gene>
<comment type="caution">
    <text evidence="2">The sequence shown here is derived from an EMBL/GenBank/DDBJ whole genome shotgun (WGS) entry which is preliminary data.</text>
</comment>
<evidence type="ECO:0000256" key="1">
    <source>
        <dbReference type="SAM" id="MobiDB-lite"/>
    </source>
</evidence>
<proteinExistence type="predicted"/>
<keyword evidence="3" id="KW-1185">Reference proteome</keyword>
<dbReference type="GeneID" id="92095009"/>
<evidence type="ECO:0000313" key="2">
    <source>
        <dbReference type="EMBL" id="KAK8048807.1"/>
    </source>
</evidence>
<protein>
    <submittedName>
        <fullName evidence="2">Uncharacterized protein</fullName>
    </submittedName>
</protein>